<dbReference type="Proteomes" id="UP000298685">
    <property type="component" value="Chromosome"/>
</dbReference>
<dbReference type="EMBL" id="CP032999">
    <property type="protein sequence ID" value="QCI26023.1"/>
    <property type="molecule type" value="Genomic_DNA"/>
</dbReference>
<dbReference type="Gene3D" id="3.30.1070.10">
    <property type="entry name" value="Cell division topological specificity factor MinE"/>
    <property type="match status" value="1"/>
</dbReference>
<keyword evidence="3 6" id="KW-0132">Cell division</keyword>
<dbReference type="InterPro" id="IPR036707">
    <property type="entry name" value="MinE_sf"/>
</dbReference>
<dbReference type="GO" id="GO:0051301">
    <property type="term" value="P:cell division"/>
    <property type="evidence" value="ECO:0007669"/>
    <property type="project" value="UniProtKB-KW"/>
</dbReference>
<protein>
    <recommendedName>
        <fullName evidence="2">Cell division topological specificity factor</fullName>
    </recommendedName>
</protein>
<keyword evidence="4" id="KW-0131">Cell cycle</keyword>
<dbReference type="NCBIfam" id="TIGR01215">
    <property type="entry name" value="minE"/>
    <property type="match status" value="1"/>
</dbReference>
<organism evidence="6 7">
    <name type="scientific">Buchnera aphidicola</name>
    <name type="common">Sarucallis kahawaluokalani</name>
    <dbReference type="NCBI Taxonomy" id="1241878"/>
    <lineage>
        <taxon>Bacteria</taxon>
        <taxon>Pseudomonadati</taxon>
        <taxon>Pseudomonadota</taxon>
        <taxon>Gammaproteobacteria</taxon>
        <taxon>Enterobacterales</taxon>
        <taxon>Erwiniaceae</taxon>
        <taxon>Buchnera</taxon>
    </lineage>
</organism>
<evidence type="ECO:0000256" key="5">
    <source>
        <dbReference type="ARBA" id="ARBA00025265"/>
    </source>
</evidence>
<dbReference type="SUPFAM" id="SSF55229">
    <property type="entry name" value="Cell division protein MinE topological specificity domain"/>
    <property type="match status" value="1"/>
</dbReference>
<evidence type="ECO:0000313" key="6">
    <source>
        <dbReference type="EMBL" id="QCI26023.1"/>
    </source>
</evidence>
<sequence>MSLLDVLLSRRTNTAYIAKKRLQMIFLKKKKCINYSDHFIKLKKEILFIVEKYIQMKPNIISVRANQKDPNIFILKLHVIKKNDI</sequence>
<gene>
    <name evidence="6" type="primary">minE</name>
    <name evidence="6" type="ORF">D9V78_01155</name>
</gene>
<name>A0A4D6YD22_9GAMM</name>
<reference evidence="6 7" key="1">
    <citation type="submission" date="2018-10" db="EMBL/GenBank/DDBJ databases">
        <title>Comparative functional genomics of the obligate endosymbiont Buchnera aphidicola.</title>
        <authorList>
            <person name="Chong R.A."/>
        </authorList>
    </citation>
    <scope>NUCLEOTIDE SEQUENCE [LARGE SCALE GENOMIC DNA]</scope>
    <source>
        <strain evidence="6 7">Ska</strain>
    </source>
</reference>
<comment type="function">
    <text evidence="5">Prevents the cell division inhibition by proteins MinC and MinD at internal division sites while permitting inhibition at polar sites. This ensures cell division at the proper site by restricting the formation of a division septum at the midpoint of the long axis of the cell.</text>
</comment>
<evidence type="ECO:0000256" key="1">
    <source>
        <dbReference type="ARBA" id="ARBA00008168"/>
    </source>
</evidence>
<dbReference type="InterPro" id="IPR005527">
    <property type="entry name" value="MinE"/>
</dbReference>
<dbReference type="GO" id="GO:0032955">
    <property type="term" value="P:regulation of division septum assembly"/>
    <property type="evidence" value="ECO:0007669"/>
    <property type="project" value="InterPro"/>
</dbReference>
<proteinExistence type="inferred from homology"/>
<dbReference type="OrthoDB" id="9802655at2"/>
<evidence type="ECO:0000256" key="4">
    <source>
        <dbReference type="ARBA" id="ARBA00023306"/>
    </source>
</evidence>
<comment type="similarity">
    <text evidence="1">Belongs to the MinE family.</text>
</comment>
<accession>A0A4D6YD22</accession>
<dbReference type="RefSeq" id="WP_158350616.1">
    <property type="nucleotide sequence ID" value="NZ_CP032999.1"/>
</dbReference>
<dbReference type="NCBIfam" id="NF001422">
    <property type="entry name" value="PRK00296.1"/>
    <property type="match status" value="1"/>
</dbReference>
<dbReference type="Pfam" id="PF03776">
    <property type="entry name" value="MinE"/>
    <property type="match status" value="1"/>
</dbReference>
<evidence type="ECO:0000313" key="7">
    <source>
        <dbReference type="Proteomes" id="UP000298685"/>
    </source>
</evidence>
<evidence type="ECO:0000256" key="2">
    <source>
        <dbReference type="ARBA" id="ARBA00020112"/>
    </source>
</evidence>
<evidence type="ECO:0000256" key="3">
    <source>
        <dbReference type="ARBA" id="ARBA00022618"/>
    </source>
</evidence>
<dbReference type="AlphaFoldDB" id="A0A4D6YD22"/>